<proteinExistence type="predicted"/>
<protein>
    <submittedName>
        <fullName evidence="2">Sel1 repeat family protein</fullName>
    </submittedName>
</protein>
<dbReference type="Pfam" id="PF08238">
    <property type="entry name" value="Sel1"/>
    <property type="match status" value="7"/>
</dbReference>
<keyword evidence="1" id="KW-0732">Signal</keyword>
<accession>A0ABU5L980</accession>
<dbReference type="SMART" id="SM00671">
    <property type="entry name" value="SEL1"/>
    <property type="match status" value="7"/>
</dbReference>
<sequence>MMLCRFYNKCVVLLLALLCVTSCSNIETLTQHQRSVNYVNLARSISQGIGYNVDKEKALIYYEKAAALGNSDALYSVGIAYEEGLANVKQDYNKALYYYELAALQNHAKAYKQLGEIYFSGLGGIDVDCKKAFDYFKKASDLGNPDSTSVIGSWYCDGLCKSTPDYKKAFDYHLKAAEYGARRSFSDLGKMYYNGSGCDTDYEEAKRYLELAVVDNPCLTYGAYFYLGQLYAQGFLGEKNFHKAMEYFLKSVSYDGLNCEIAASLLTLGDYYYYGLGVVKVDHTKSLEYYKKAQVEGSHCRSDHINSRIEKALARCKNPS</sequence>
<comment type="caution">
    <text evidence="2">The sequence shown here is derived from an EMBL/GenBank/DDBJ whole genome shotgun (WGS) entry which is preliminary data.</text>
</comment>
<dbReference type="EMBL" id="JARGYT010000086">
    <property type="protein sequence ID" value="MDZ5762675.1"/>
    <property type="molecule type" value="Genomic_DNA"/>
</dbReference>
<dbReference type="PANTHER" id="PTHR43628:SF1">
    <property type="entry name" value="CHITIN SYNTHASE REGULATORY FACTOR 2-RELATED"/>
    <property type="match status" value="1"/>
</dbReference>
<evidence type="ECO:0000313" key="3">
    <source>
        <dbReference type="Proteomes" id="UP001293791"/>
    </source>
</evidence>
<dbReference type="PANTHER" id="PTHR43628">
    <property type="entry name" value="ACTIVATOR OF C KINASE PROTEIN 1-RELATED"/>
    <property type="match status" value="1"/>
</dbReference>
<dbReference type="Proteomes" id="UP001293791">
    <property type="component" value="Unassembled WGS sequence"/>
</dbReference>
<organism evidence="2 3">
    <name type="scientific">Candidatus Cyrtobacter comes</name>
    <dbReference type="NCBI Taxonomy" id="675776"/>
    <lineage>
        <taxon>Bacteria</taxon>
        <taxon>Pseudomonadati</taxon>
        <taxon>Pseudomonadota</taxon>
        <taxon>Alphaproteobacteria</taxon>
        <taxon>Rickettsiales</taxon>
        <taxon>Candidatus Midichloriaceae</taxon>
        <taxon>Candidatus Cyrtobacter</taxon>
    </lineage>
</organism>
<evidence type="ECO:0000313" key="2">
    <source>
        <dbReference type="EMBL" id="MDZ5762675.1"/>
    </source>
</evidence>
<reference evidence="2 3" key="1">
    <citation type="submission" date="2023-02" db="EMBL/GenBank/DDBJ databases">
        <title>Host association and intracellularity evolved multiple times independently in the Rickettsiales.</title>
        <authorList>
            <person name="Castelli M."/>
            <person name="Nardi T."/>
            <person name="Gammuto L."/>
            <person name="Bellinzona G."/>
            <person name="Sabaneyeva E."/>
            <person name="Potekhin A."/>
            <person name="Serra V."/>
            <person name="Petroni G."/>
            <person name="Sassera D."/>
        </authorList>
    </citation>
    <scope>NUCLEOTIDE SEQUENCE [LARGE SCALE GENOMIC DNA]</scope>
    <source>
        <strain evidence="2 3">BOD18</strain>
    </source>
</reference>
<dbReference type="InterPro" id="IPR011990">
    <property type="entry name" value="TPR-like_helical_dom_sf"/>
</dbReference>
<feature type="chain" id="PRO_5046786745" evidence="1">
    <location>
        <begin position="26"/>
        <end position="320"/>
    </location>
</feature>
<dbReference type="SUPFAM" id="SSF81901">
    <property type="entry name" value="HCP-like"/>
    <property type="match status" value="2"/>
</dbReference>
<keyword evidence="3" id="KW-1185">Reference proteome</keyword>
<evidence type="ECO:0000256" key="1">
    <source>
        <dbReference type="SAM" id="SignalP"/>
    </source>
</evidence>
<dbReference type="InterPro" id="IPR052945">
    <property type="entry name" value="Mitotic_Regulator"/>
</dbReference>
<dbReference type="Gene3D" id="1.25.40.10">
    <property type="entry name" value="Tetratricopeptide repeat domain"/>
    <property type="match status" value="2"/>
</dbReference>
<name>A0ABU5L980_9RICK</name>
<feature type="signal peptide" evidence="1">
    <location>
        <begin position="1"/>
        <end position="25"/>
    </location>
</feature>
<gene>
    <name evidence="2" type="ORF">Cyrtocomes_01066</name>
</gene>
<dbReference type="InterPro" id="IPR006597">
    <property type="entry name" value="Sel1-like"/>
</dbReference>